<dbReference type="CDD" id="cd00093">
    <property type="entry name" value="HTH_XRE"/>
    <property type="match status" value="1"/>
</dbReference>
<dbReference type="SUPFAM" id="SSF47413">
    <property type="entry name" value="lambda repressor-like DNA-binding domains"/>
    <property type="match status" value="1"/>
</dbReference>
<dbReference type="EMBL" id="CP045143">
    <property type="protein sequence ID" value="QFR21960.1"/>
    <property type="molecule type" value="Genomic_DNA"/>
</dbReference>
<sequence>MIEFGITLKKIRLAKGYSQRFVAEQLNLTRQTVSKWENGRGYPDFENLVLLSELYGVSIDQLVNRKTLNLDRQKVLQMNRKREKVLWLTRQAKILVIAVLTVLVVVSGITFVIAQREQAREEAETVPISRYYVYAVDLKRVVLKKDKTGATTGIISVTTKNNEKIQHPTLTDLTRRRLIIKPKIVESMDPDKVEALSKAPLARNIK</sequence>
<reference evidence="4 5" key="1">
    <citation type="submission" date="2019-10" db="EMBL/GenBank/DDBJ databases">
        <title>The completed genome of Lactobacillus harbinensis M1.</title>
        <authorList>
            <person name="Zheng Y."/>
        </authorList>
    </citation>
    <scope>NUCLEOTIDE SEQUENCE [LARGE SCALE GENOMIC DNA]</scope>
    <source>
        <strain evidence="4 5">M1</strain>
    </source>
</reference>
<dbReference type="PROSITE" id="PS50943">
    <property type="entry name" value="HTH_CROC1"/>
    <property type="match status" value="1"/>
</dbReference>
<evidence type="ECO:0000256" key="2">
    <source>
        <dbReference type="SAM" id="Phobius"/>
    </source>
</evidence>
<accession>A0A5P8M0E7</accession>
<gene>
    <name evidence="4" type="ORF">D1010_00065</name>
</gene>
<dbReference type="AlphaFoldDB" id="A0A5P8M0E7"/>
<dbReference type="RefSeq" id="WP_152259964.1">
    <property type="nucleotide sequence ID" value="NZ_CP045143.1"/>
</dbReference>
<evidence type="ECO:0000313" key="5">
    <source>
        <dbReference type="Proteomes" id="UP000326779"/>
    </source>
</evidence>
<dbReference type="KEGG" id="lhb:D1010_00065"/>
<dbReference type="InterPro" id="IPR001387">
    <property type="entry name" value="Cro/C1-type_HTH"/>
</dbReference>
<dbReference type="Proteomes" id="UP000326779">
    <property type="component" value="Chromosome"/>
</dbReference>
<dbReference type="GO" id="GO:0003677">
    <property type="term" value="F:DNA binding"/>
    <property type="evidence" value="ECO:0007669"/>
    <property type="project" value="UniProtKB-KW"/>
</dbReference>
<organism evidence="4 5">
    <name type="scientific">Schleiferilactobacillus harbinensis</name>
    <dbReference type="NCBI Taxonomy" id="304207"/>
    <lineage>
        <taxon>Bacteria</taxon>
        <taxon>Bacillati</taxon>
        <taxon>Bacillota</taxon>
        <taxon>Bacilli</taxon>
        <taxon>Lactobacillales</taxon>
        <taxon>Lactobacillaceae</taxon>
        <taxon>Schleiferilactobacillus</taxon>
    </lineage>
</organism>
<keyword evidence="2" id="KW-0812">Transmembrane</keyword>
<feature type="transmembrane region" description="Helical" evidence="2">
    <location>
        <begin position="94"/>
        <end position="114"/>
    </location>
</feature>
<protein>
    <submittedName>
        <fullName evidence="4">Helix-turn-helix domain-containing protein</fullName>
    </submittedName>
</protein>
<evidence type="ECO:0000256" key="1">
    <source>
        <dbReference type="ARBA" id="ARBA00023125"/>
    </source>
</evidence>
<dbReference type="PANTHER" id="PTHR46558:SF4">
    <property type="entry name" value="DNA-BIDING PHAGE PROTEIN"/>
    <property type="match status" value="1"/>
</dbReference>
<proteinExistence type="predicted"/>
<keyword evidence="2" id="KW-0472">Membrane</keyword>
<keyword evidence="1" id="KW-0238">DNA-binding</keyword>
<dbReference type="InterPro" id="IPR010982">
    <property type="entry name" value="Lambda_DNA-bd_dom_sf"/>
</dbReference>
<evidence type="ECO:0000313" key="4">
    <source>
        <dbReference type="EMBL" id="QFR21960.1"/>
    </source>
</evidence>
<dbReference type="Pfam" id="PF01381">
    <property type="entry name" value="HTH_3"/>
    <property type="match status" value="1"/>
</dbReference>
<dbReference type="SMART" id="SM00530">
    <property type="entry name" value="HTH_XRE"/>
    <property type="match status" value="1"/>
</dbReference>
<feature type="domain" description="HTH cro/C1-type" evidence="3">
    <location>
        <begin position="8"/>
        <end position="62"/>
    </location>
</feature>
<evidence type="ECO:0000259" key="3">
    <source>
        <dbReference type="PROSITE" id="PS50943"/>
    </source>
</evidence>
<name>A0A5P8M0E7_9LACO</name>
<dbReference type="PANTHER" id="PTHR46558">
    <property type="entry name" value="TRACRIPTIONAL REGULATORY PROTEIN-RELATED-RELATED"/>
    <property type="match status" value="1"/>
</dbReference>
<dbReference type="Gene3D" id="1.10.260.40">
    <property type="entry name" value="lambda repressor-like DNA-binding domains"/>
    <property type="match status" value="1"/>
</dbReference>
<keyword evidence="2" id="KW-1133">Transmembrane helix</keyword>